<evidence type="ECO:0000256" key="5">
    <source>
        <dbReference type="ARBA" id="ARBA00023002"/>
    </source>
</evidence>
<evidence type="ECO:0000256" key="6">
    <source>
        <dbReference type="ARBA" id="ARBA00023004"/>
    </source>
</evidence>
<evidence type="ECO:0000313" key="11">
    <source>
        <dbReference type="EMBL" id="KAJ5485872.1"/>
    </source>
</evidence>
<sequence length="527" mass="59185">MIRLAHHMIPLIHLGLDRLGIYAVLALGIAIGIAVRAVYRLCFHPLSGFPGPKLAAVSHLYEFYYDVFKNGTYIEKIDRMHQKYGSIIRINPRELHIKDSHYYDQIYAGSPHRRDKDSSSIAIFTTSIPMVATVHHEHHRIRRSFLNSYFSKRSVKNMESTIEAKVEELVNRLRSAHRSSTVLDLHRVFSAFTADVVTSCCFAASHSYLKQKNFENQMIDAVNYVMSMCHINKFLPLVPKLLRCVPQGLLQAMGVYMADVMAVRNLIRRQALDSLAKGEVIDNTDNNTSSTKTIFDALAAANVPQQEKTVRRLEEEAAAIFGAGTETTSRALSVACFFLLNDRTLMLKLRKELESVAPATDTSSTCTRLQQLPYLTGVIKEALRLSFGLVARSPRISPIDPLSYREYVIPPGTPVSQSAYFVHMDPQIFPHPKSFNPERWTNASKDAQSLNRFLVAFSRGTRQCLGMQLAYTELYLALSAIVRSVDMDLVDTTVANIQMGRDLGHPAPKRGGFAIKVAVTGVKEEHR</sequence>
<evidence type="ECO:0000256" key="7">
    <source>
        <dbReference type="ARBA" id="ARBA00023033"/>
    </source>
</evidence>
<evidence type="ECO:0000256" key="4">
    <source>
        <dbReference type="ARBA" id="ARBA00022723"/>
    </source>
</evidence>
<reference evidence="11" key="1">
    <citation type="submission" date="2022-12" db="EMBL/GenBank/DDBJ databases">
        <authorList>
            <person name="Petersen C."/>
        </authorList>
    </citation>
    <scope>NUCLEOTIDE SEQUENCE</scope>
    <source>
        <strain evidence="11">IBT 17660</strain>
    </source>
</reference>
<keyword evidence="10" id="KW-1133">Transmembrane helix</keyword>
<name>A0A9W9X7T2_9EURO</name>
<dbReference type="Pfam" id="PF00067">
    <property type="entry name" value="p450"/>
    <property type="match status" value="1"/>
</dbReference>
<proteinExistence type="inferred from homology"/>
<dbReference type="GO" id="GO:0005506">
    <property type="term" value="F:iron ion binding"/>
    <property type="evidence" value="ECO:0007669"/>
    <property type="project" value="InterPro"/>
</dbReference>
<dbReference type="GO" id="GO:0043386">
    <property type="term" value="P:mycotoxin biosynthetic process"/>
    <property type="evidence" value="ECO:0007669"/>
    <property type="project" value="UniProtKB-ARBA"/>
</dbReference>
<evidence type="ECO:0000256" key="3">
    <source>
        <dbReference type="ARBA" id="ARBA00022617"/>
    </source>
</evidence>
<dbReference type="InterPro" id="IPR001128">
    <property type="entry name" value="Cyt_P450"/>
</dbReference>
<dbReference type="PRINTS" id="PR00463">
    <property type="entry name" value="EP450I"/>
</dbReference>
<organism evidence="11 12">
    <name type="scientific">Penicillium desertorum</name>
    <dbReference type="NCBI Taxonomy" id="1303715"/>
    <lineage>
        <taxon>Eukaryota</taxon>
        <taxon>Fungi</taxon>
        <taxon>Dikarya</taxon>
        <taxon>Ascomycota</taxon>
        <taxon>Pezizomycotina</taxon>
        <taxon>Eurotiomycetes</taxon>
        <taxon>Eurotiomycetidae</taxon>
        <taxon>Eurotiales</taxon>
        <taxon>Aspergillaceae</taxon>
        <taxon>Penicillium</taxon>
    </lineage>
</organism>
<dbReference type="GO" id="GO:0004497">
    <property type="term" value="F:monooxygenase activity"/>
    <property type="evidence" value="ECO:0007669"/>
    <property type="project" value="UniProtKB-KW"/>
</dbReference>
<keyword evidence="6 8" id="KW-0408">Iron</keyword>
<dbReference type="GO" id="GO:0020037">
    <property type="term" value="F:heme binding"/>
    <property type="evidence" value="ECO:0007669"/>
    <property type="project" value="InterPro"/>
</dbReference>
<dbReference type="CDD" id="cd11062">
    <property type="entry name" value="CYP58-like"/>
    <property type="match status" value="1"/>
</dbReference>
<dbReference type="PRINTS" id="PR00385">
    <property type="entry name" value="P450"/>
</dbReference>
<feature type="binding site" description="axial binding residue" evidence="8">
    <location>
        <position position="464"/>
    </location>
    <ligand>
        <name>heme</name>
        <dbReference type="ChEBI" id="CHEBI:30413"/>
    </ligand>
    <ligandPart>
        <name>Fe</name>
        <dbReference type="ChEBI" id="CHEBI:18248"/>
    </ligandPart>
</feature>
<gene>
    <name evidence="11" type="ORF">N7530_000172</name>
</gene>
<keyword evidence="4 8" id="KW-0479">Metal-binding</keyword>
<keyword evidence="7 9" id="KW-0503">Monooxygenase</keyword>
<dbReference type="InterPro" id="IPR017972">
    <property type="entry name" value="Cyt_P450_CS"/>
</dbReference>
<dbReference type="GO" id="GO:0016705">
    <property type="term" value="F:oxidoreductase activity, acting on paired donors, with incorporation or reduction of molecular oxygen"/>
    <property type="evidence" value="ECO:0007669"/>
    <property type="project" value="InterPro"/>
</dbReference>
<dbReference type="Gene3D" id="1.10.630.10">
    <property type="entry name" value="Cytochrome P450"/>
    <property type="match status" value="1"/>
</dbReference>
<comment type="cofactor">
    <cofactor evidence="1 8">
        <name>heme</name>
        <dbReference type="ChEBI" id="CHEBI:30413"/>
    </cofactor>
</comment>
<comment type="similarity">
    <text evidence="2 9">Belongs to the cytochrome P450 family.</text>
</comment>
<dbReference type="SUPFAM" id="SSF48264">
    <property type="entry name" value="Cytochrome P450"/>
    <property type="match status" value="1"/>
</dbReference>
<evidence type="ECO:0000313" key="12">
    <source>
        <dbReference type="Proteomes" id="UP001147760"/>
    </source>
</evidence>
<dbReference type="OrthoDB" id="3945418at2759"/>
<dbReference type="PANTHER" id="PTHR24305">
    <property type="entry name" value="CYTOCHROME P450"/>
    <property type="match status" value="1"/>
</dbReference>
<accession>A0A9W9X7T2</accession>
<dbReference type="InterPro" id="IPR050121">
    <property type="entry name" value="Cytochrome_P450_monoxygenase"/>
</dbReference>
<dbReference type="Proteomes" id="UP001147760">
    <property type="component" value="Unassembled WGS sequence"/>
</dbReference>
<dbReference type="PANTHER" id="PTHR24305:SF157">
    <property type="entry name" value="N-ACETYLTRYPTOPHAN 6-HYDROXYLASE IVOC-RELATED"/>
    <property type="match status" value="1"/>
</dbReference>
<evidence type="ECO:0000256" key="1">
    <source>
        <dbReference type="ARBA" id="ARBA00001971"/>
    </source>
</evidence>
<evidence type="ECO:0000256" key="10">
    <source>
        <dbReference type="SAM" id="Phobius"/>
    </source>
</evidence>
<feature type="transmembrane region" description="Helical" evidence="10">
    <location>
        <begin position="21"/>
        <end position="39"/>
    </location>
</feature>
<keyword evidence="5 9" id="KW-0560">Oxidoreductase</keyword>
<evidence type="ECO:0000256" key="2">
    <source>
        <dbReference type="ARBA" id="ARBA00010617"/>
    </source>
</evidence>
<protein>
    <submittedName>
        <fullName evidence="11">Benzoate 4-monooxygenase cytochrome P450</fullName>
    </submittedName>
</protein>
<keyword evidence="3 8" id="KW-0349">Heme</keyword>
<evidence type="ECO:0000256" key="9">
    <source>
        <dbReference type="RuleBase" id="RU000461"/>
    </source>
</evidence>
<comment type="caution">
    <text evidence="11">The sequence shown here is derived from an EMBL/GenBank/DDBJ whole genome shotgun (WGS) entry which is preliminary data.</text>
</comment>
<evidence type="ECO:0000256" key="8">
    <source>
        <dbReference type="PIRSR" id="PIRSR602401-1"/>
    </source>
</evidence>
<dbReference type="AlphaFoldDB" id="A0A9W9X7T2"/>
<dbReference type="EMBL" id="JAPWDO010000001">
    <property type="protein sequence ID" value="KAJ5485872.1"/>
    <property type="molecule type" value="Genomic_DNA"/>
</dbReference>
<keyword evidence="12" id="KW-1185">Reference proteome</keyword>
<reference evidence="11" key="2">
    <citation type="journal article" date="2023" name="IMA Fungus">
        <title>Comparative genomic study of the Penicillium genus elucidates a diverse pangenome and 15 lateral gene transfer events.</title>
        <authorList>
            <person name="Petersen C."/>
            <person name="Sorensen T."/>
            <person name="Nielsen M.R."/>
            <person name="Sondergaard T.E."/>
            <person name="Sorensen J.L."/>
            <person name="Fitzpatrick D.A."/>
            <person name="Frisvad J.C."/>
            <person name="Nielsen K.L."/>
        </authorList>
    </citation>
    <scope>NUCLEOTIDE SEQUENCE</scope>
    <source>
        <strain evidence="11">IBT 17660</strain>
    </source>
</reference>
<keyword evidence="10" id="KW-0812">Transmembrane</keyword>
<keyword evidence="10" id="KW-0472">Membrane</keyword>
<dbReference type="InterPro" id="IPR002401">
    <property type="entry name" value="Cyt_P450_E_grp-I"/>
</dbReference>
<dbReference type="InterPro" id="IPR036396">
    <property type="entry name" value="Cyt_P450_sf"/>
</dbReference>
<dbReference type="PROSITE" id="PS00086">
    <property type="entry name" value="CYTOCHROME_P450"/>
    <property type="match status" value="1"/>
</dbReference>